<evidence type="ECO:0000313" key="1">
    <source>
        <dbReference type="EMBL" id="KAJ8001607.1"/>
    </source>
</evidence>
<accession>A0ACC2GDD0</accession>
<dbReference type="EMBL" id="CM055741">
    <property type="protein sequence ID" value="KAJ8001607.1"/>
    <property type="molecule type" value="Genomic_DNA"/>
</dbReference>
<proteinExistence type="predicted"/>
<comment type="caution">
    <text evidence="1">The sequence shown here is derived from an EMBL/GenBank/DDBJ whole genome shotgun (WGS) entry which is preliminary data.</text>
</comment>
<organism evidence="1 2">
    <name type="scientific">Dallia pectoralis</name>
    <name type="common">Alaska blackfish</name>
    <dbReference type="NCBI Taxonomy" id="75939"/>
    <lineage>
        <taxon>Eukaryota</taxon>
        <taxon>Metazoa</taxon>
        <taxon>Chordata</taxon>
        <taxon>Craniata</taxon>
        <taxon>Vertebrata</taxon>
        <taxon>Euteleostomi</taxon>
        <taxon>Actinopterygii</taxon>
        <taxon>Neopterygii</taxon>
        <taxon>Teleostei</taxon>
        <taxon>Protacanthopterygii</taxon>
        <taxon>Esociformes</taxon>
        <taxon>Umbridae</taxon>
        <taxon>Dallia</taxon>
    </lineage>
</organism>
<keyword evidence="2" id="KW-1185">Reference proteome</keyword>
<dbReference type="Proteomes" id="UP001157502">
    <property type="component" value="Chromosome 14"/>
</dbReference>
<sequence length="109" mass="11587">MGGDTVSRVPAQSRRLVLGPGCHLLPLRRRASESLASGAGITCEMSVLGSGIARHRATLGRAQRAQDGKIAVVQTTVTPRSSSPPAATGRATADILWLRLEEGRRGRRY</sequence>
<reference evidence="1" key="1">
    <citation type="submission" date="2021-05" db="EMBL/GenBank/DDBJ databases">
        <authorList>
            <person name="Pan Q."/>
            <person name="Jouanno E."/>
            <person name="Zahm M."/>
            <person name="Klopp C."/>
            <person name="Cabau C."/>
            <person name="Louis A."/>
            <person name="Berthelot C."/>
            <person name="Parey E."/>
            <person name="Roest Crollius H."/>
            <person name="Montfort J."/>
            <person name="Robinson-Rechavi M."/>
            <person name="Bouchez O."/>
            <person name="Lampietro C."/>
            <person name="Lopez Roques C."/>
            <person name="Donnadieu C."/>
            <person name="Postlethwait J."/>
            <person name="Bobe J."/>
            <person name="Dillon D."/>
            <person name="Chandos A."/>
            <person name="von Hippel F."/>
            <person name="Guiguen Y."/>
        </authorList>
    </citation>
    <scope>NUCLEOTIDE SEQUENCE</scope>
    <source>
        <strain evidence="1">YG-Jan2019</strain>
    </source>
</reference>
<evidence type="ECO:0000313" key="2">
    <source>
        <dbReference type="Proteomes" id="UP001157502"/>
    </source>
</evidence>
<protein>
    <submittedName>
        <fullName evidence="1">Uncharacterized protein</fullName>
    </submittedName>
</protein>
<name>A0ACC2GDD0_DALPE</name>
<gene>
    <name evidence="1" type="ORF">DPEC_G00171240</name>
</gene>